<dbReference type="GO" id="GO:0016020">
    <property type="term" value="C:membrane"/>
    <property type="evidence" value="ECO:0007669"/>
    <property type="project" value="UniProtKB-SubCell"/>
</dbReference>
<accession>A0ABD3SA03</accession>
<keyword evidence="3" id="KW-0813">Transport</keyword>
<dbReference type="InterPro" id="IPR006593">
    <property type="entry name" value="Cyt_b561/ferric_Rdtase_TM"/>
</dbReference>
<evidence type="ECO:0000256" key="10">
    <source>
        <dbReference type="ARBA" id="ARBA00023136"/>
    </source>
</evidence>
<evidence type="ECO:0000256" key="2">
    <source>
        <dbReference type="ARBA" id="ARBA00004141"/>
    </source>
</evidence>
<evidence type="ECO:0000256" key="11">
    <source>
        <dbReference type="SAM" id="MobiDB-lite"/>
    </source>
</evidence>
<feature type="region of interest" description="Disordered" evidence="11">
    <location>
        <begin position="247"/>
        <end position="268"/>
    </location>
</feature>
<feature type="signal peptide" evidence="13">
    <location>
        <begin position="1"/>
        <end position="22"/>
    </location>
</feature>
<comment type="cofactor">
    <cofactor evidence="1">
        <name>heme b</name>
        <dbReference type="ChEBI" id="CHEBI:60344"/>
    </cofactor>
</comment>
<evidence type="ECO:0000256" key="12">
    <source>
        <dbReference type="SAM" id="Phobius"/>
    </source>
</evidence>
<keyword evidence="8 12" id="KW-1133">Transmembrane helix</keyword>
<gene>
    <name evidence="15" type="ORF">ACJIZ3_007249</name>
</gene>
<dbReference type="AlphaFoldDB" id="A0ABD3SA03"/>
<evidence type="ECO:0000313" key="15">
    <source>
        <dbReference type="EMBL" id="KAL3821344.1"/>
    </source>
</evidence>
<evidence type="ECO:0000256" key="9">
    <source>
        <dbReference type="ARBA" id="ARBA00023004"/>
    </source>
</evidence>
<comment type="caution">
    <text evidence="15">The sequence shown here is derived from an EMBL/GenBank/DDBJ whole genome shotgun (WGS) entry which is preliminary data.</text>
</comment>
<proteinExistence type="predicted"/>
<dbReference type="InterPro" id="IPR045150">
    <property type="entry name" value="CYB561D1/2"/>
</dbReference>
<dbReference type="Gene3D" id="1.20.120.1770">
    <property type="match status" value="1"/>
</dbReference>
<evidence type="ECO:0000313" key="16">
    <source>
        <dbReference type="Proteomes" id="UP001634393"/>
    </source>
</evidence>
<feature type="transmembrane region" description="Helical" evidence="12">
    <location>
        <begin position="117"/>
        <end position="134"/>
    </location>
</feature>
<feature type="transmembrane region" description="Helical" evidence="12">
    <location>
        <begin position="56"/>
        <end position="75"/>
    </location>
</feature>
<dbReference type="CDD" id="cd08760">
    <property type="entry name" value="Cyt_b561_FRRS1_like"/>
    <property type="match status" value="1"/>
</dbReference>
<comment type="subcellular location">
    <subcellularLocation>
        <location evidence="2">Membrane</location>
        <topology evidence="2">Multi-pass membrane protein</topology>
    </subcellularLocation>
</comment>
<evidence type="ECO:0000256" key="13">
    <source>
        <dbReference type="SAM" id="SignalP"/>
    </source>
</evidence>
<dbReference type="PROSITE" id="PS50939">
    <property type="entry name" value="CYTOCHROME_B561"/>
    <property type="match status" value="1"/>
</dbReference>
<evidence type="ECO:0000256" key="5">
    <source>
        <dbReference type="ARBA" id="ARBA00022692"/>
    </source>
</evidence>
<evidence type="ECO:0000256" key="7">
    <source>
        <dbReference type="ARBA" id="ARBA00022982"/>
    </source>
</evidence>
<dbReference type="Proteomes" id="UP001634393">
    <property type="component" value="Unassembled WGS sequence"/>
</dbReference>
<feature type="transmembrane region" description="Helical" evidence="12">
    <location>
        <begin position="209"/>
        <end position="229"/>
    </location>
</feature>
<evidence type="ECO:0000256" key="3">
    <source>
        <dbReference type="ARBA" id="ARBA00022448"/>
    </source>
</evidence>
<evidence type="ECO:0000259" key="14">
    <source>
        <dbReference type="PROSITE" id="PS50939"/>
    </source>
</evidence>
<evidence type="ECO:0000256" key="8">
    <source>
        <dbReference type="ARBA" id="ARBA00022989"/>
    </source>
</evidence>
<dbReference type="SMART" id="SM00665">
    <property type="entry name" value="B561"/>
    <property type="match status" value="1"/>
</dbReference>
<sequence length="268" mass="31014">MISRKSVPVGLIILNLLNSVSSSQEHTRMQNIHQSNKHNIHEITPQLSFQIKLHGFILWASVGFLMPVSIVMKRMSNREESSRRLKIIFYIHAITQAPTILLLSFNPKPNHKSYCYHVLAVLLATAGTVMPIKYFDNSFNNDHQRIGLAFYGLMWLQALIGIFRPHRGSKGRTIWFLFHWLMGIAVSLLGIINIYTGLQAYHKRTSKNVRVWIIIFTVEISFLFFIYLLQEKWHYIQKQGIILGNNPVQPTDQEMSPRSQQKETSSEP</sequence>
<feature type="transmembrane region" description="Helical" evidence="12">
    <location>
        <begin position="87"/>
        <end position="105"/>
    </location>
</feature>
<protein>
    <recommendedName>
        <fullName evidence="14">Cytochrome b561 domain-containing protein</fullName>
    </recommendedName>
</protein>
<evidence type="ECO:0000256" key="6">
    <source>
        <dbReference type="ARBA" id="ARBA00022723"/>
    </source>
</evidence>
<feature type="transmembrane region" description="Helical" evidence="12">
    <location>
        <begin position="146"/>
        <end position="163"/>
    </location>
</feature>
<dbReference type="PANTHER" id="PTHR15422">
    <property type="entry name" value="OS05G0565100 PROTEIN"/>
    <property type="match status" value="1"/>
</dbReference>
<keyword evidence="9" id="KW-0408">Iron</keyword>
<keyword evidence="6" id="KW-0479">Metal-binding</keyword>
<organism evidence="15 16">
    <name type="scientific">Penstemon smallii</name>
    <dbReference type="NCBI Taxonomy" id="265156"/>
    <lineage>
        <taxon>Eukaryota</taxon>
        <taxon>Viridiplantae</taxon>
        <taxon>Streptophyta</taxon>
        <taxon>Embryophyta</taxon>
        <taxon>Tracheophyta</taxon>
        <taxon>Spermatophyta</taxon>
        <taxon>Magnoliopsida</taxon>
        <taxon>eudicotyledons</taxon>
        <taxon>Gunneridae</taxon>
        <taxon>Pentapetalae</taxon>
        <taxon>asterids</taxon>
        <taxon>lamiids</taxon>
        <taxon>Lamiales</taxon>
        <taxon>Plantaginaceae</taxon>
        <taxon>Cheloneae</taxon>
        <taxon>Penstemon</taxon>
    </lineage>
</organism>
<feature type="transmembrane region" description="Helical" evidence="12">
    <location>
        <begin position="175"/>
        <end position="197"/>
    </location>
</feature>
<keyword evidence="16" id="KW-1185">Reference proteome</keyword>
<keyword evidence="7" id="KW-0249">Electron transport</keyword>
<dbReference type="PANTHER" id="PTHR15422:SF24">
    <property type="entry name" value="DOMON RELATED DOMAIN-CONTAINING PROTEIN"/>
    <property type="match status" value="1"/>
</dbReference>
<dbReference type="EMBL" id="JBJXBP010000007">
    <property type="protein sequence ID" value="KAL3821344.1"/>
    <property type="molecule type" value="Genomic_DNA"/>
</dbReference>
<feature type="chain" id="PRO_5044882270" description="Cytochrome b561 domain-containing protein" evidence="13">
    <location>
        <begin position="23"/>
        <end position="268"/>
    </location>
</feature>
<keyword evidence="10 12" id="KW-0472">Membrane</keyword>
<reference evidence="15 16" key="1">
    <citation type="submission" date="2024-12" db="EMBL/GenBank/DDBJ databases">
        <title>The unique morphological basis and parallel evolutionary history of personate flowers in Penstemon.</title>
        <authorList>
            <person name="Depatie T.H."/>
            <person name="Wessinger C.A."/>
        </authorList>
    </citation>
    <scope>NUCLEOTIDE SEQUENCE [LARGE SCALE GENOMIC DNA]</scope>
    <source>
        <strain evidence="15">WTNN_2</strain>
        <tissue evidence="15">Leaf</tissue>
    </source>
</reference>
<evidence type="ECO:0000256" key="4">
    <source>
        <dbReference type="ARBA" id="ARBA00022617"/>
    </source>
</evidence>
<name>A0ABD3SA03_9LAMI</name>
<keyword evidence="5 12" id="KW-0812">Transmembrane</keyword>
<dbReference type="Pfam" id="PF03188">
    <property type="entry name" value="Cytochrom_B561"/>
    <property type="match status" value="1"/>
</dbReference>
<keyword evidence="4" id="KW-0349">Heme</keyword>
<feature type="domain" description="Cytochrome b561" evidence="14">
    <location>
        <begin position="13"/>
        <end position="237"/>
    </location>
</feature>
<dbReference type="GO" id="GO:0046872">
    <property type="term" value="F:metal ion binding"/>
    <property type="evidence" value="ECO:0007669"/>
    <property type="project" value="UniProtKB-KW"/>
</dbReference>
<evidence type="ECO:0000256" key="1">
    <source>
        <dbReference type="ARBA" id="ARBA00001970"/>
    </source>
</evidence>
<feature type="compositionally biased region" description="Polar residues" evidence="11">
    <location>
        <begin position="247"/>
        <end position="259"/>
    </location>
</feature>
<keyword evidence="13" id="KW-0732">Signal</keyword>